<reference evidence="2 3" key="1">
    <citation type="submission" date="2014-09" db="EMBL/GenBank/DDBJ databases">
        <authorList>
            <person name="Loux Valentin"/>
            <person name="Dugat Thibaut"/>
        </authorList>
    </citation>
    <scope>NUCLEOTIDE SEQUENCE [LARGE SCALE GENOMIC DNA]</scope>
    <source>
        <strain evidence="2 3">BOV-10_179</strain>
    </source>
</reference>
<dbReference type="EMBL" id="CCXQ01000166">
    <property type="protein sequence ID" value="CEG21106.1"/>
    <property type="molecule type" value="Genomic_DNA"/>
</dbReference>
<keyword evidence="1" id="KW-0472">Membrane</keyword>
<name>A0A098EII4_ANAPH</name>
<dbReference type="Proteomes" id="UP000055047">
    <property type="component" value="Unassembled WGS sequence"/>
</dbReference>
<gene>
    <name evidence="2" type="primary">p44</name>
    <name evidence="2" type="ORF">ANAPHAGO_00843</name>
</gene>
<dbReference type="AlphaFoldDB" id="A0A098EII4"/>
<keyword evidence="1" id="KW-0812">Transmembrane</keyword>
<feature type="transmembrane region" description="Helical" evidence="1">
    <location>
        <begin position="20"/>
        <end position="43"/>
    </location>
</feature>
<evidence type="ECO:0000313" key="3">
    <source>
        <dbReference type="Proteomes" id="UP000055047"/>
    </source>
</evidence>
<organism evidence="2 3">
    <name type="scientific">Anaplasma phagocytophilum</name>
    <name type="common">Ehrlichia phagocytophila</name>
    <dbReference type="NCBI Taxonomy" id="948"/>
    <lineage>
        <taxon>Bacteria</taxon>
        <taxon>Pseudomonadati</taxon>
        <taxon>Pseudomonadota</taxon>
        <taxon>Alphaproteobacteria</taxon>
        <taxon>Rickettsiales</taxon>
        <taxon>Anaplasmataceae</taxon>
        <taxon>Anaplasma</taxon>
        <taxon>phagocytophilum group</taxon>
    </lineage>
</organism>
<evidence type="ECO:0000256" key="1">
    <source>
        <dbReference type="SAM" id="Phobius"/>
    </source>
</evidence>
<protein>
    <submittedName>
        <fullName evidence="2">p44 outermembrane protein, silent</fullName>
    </submittedName>
</protein>
<accession>A0A098EII4</accession>
<proteinExistence type="predicted"/>
<evidence type="ECO:0000313" key="2">
    <source>
        <dbReference type="EMBL" id="CEG21106.1"/>
    </source>
</evidence>
<sequence length="44" mass="4771">MVLCRGMVFSSGWGNALTRSVAMVLAVALVLPDILFQHILLTLL</sequence>
<keyword evidence="1" id="KW-1133">Transmembrane helix</keyword>